<keyword evidence="7" id="KW-1185">Reference proteome</keyword>
<evidence type="ECO:0000256" key="4">
    <source>
        <dbReference type="SAM" id="MobiDB-lite"/>
    </source>
</evidence>
<dbReference type="Gene3D" id="1.20.120.530">
    <property type="entry name" value="GntR ligand-binding domain-like"/>
    <property type="match status" value="1"/>
</dbReference>
<organism evidence="6 7">
    <name type="scientific">Amycolatopsis panacis</name>
    <dbReference type="NCBI Taxonomy" id="2340917"/>
    <lineage>
        <taxon>Bacteria</taxon>
        <taxon>Bacillati</taxon>
        <taxon>Actinomycetota</taxon>
        <taxon>Actinomycetes</taxon>
        <taxon>Pseudonocardiales</taxon>
        <taxon>Pseudonocardiaceae</taxon>
        <taxon>Amycolatopsis</taxon>
    </lineage>
</organism>
<evidence type="ECO:0000256" key="3">
    <source>
        <dbReference type="ARBA" id="ARBA00023163"/>
    </source>
</evidence>
<dbReference type="EMBL" id="QZFV01000104">
    <property type="protein sequence ID" value="RJQ82126.1"/>
    <property type="molecule type" value="Genomic_DNA"/>
</dbReference>
<reference evidence="6 7" key="1">
    <citation type="submission" date="2018-09" db="EMBL/GenBank/DDBJ databases">
        <title>YIM PH 21725 draft genome.</title>
        <authorList>
            <person name="Miao C."/>
        </authorList>
    </citation>
    <scope>NUCLEOTIDE SEQUENCE [LARGE SCALE GENOMIC DNA]</scope>
    <source>
        <strain evidence="7">YIM PH21725</strain>
    </source>
</reference>
<dbReference type="Proteomes" id="UP000285112">
    <property type="component" value="Unassembled WGS sequence"/>
</dbReference>
<accession>A0A419HYB1</accession>
<sequence length="322" mass="35008">MRSASTKKRCCHARSKLRPRSTAPPRICSTAAGTRSPESPAYSPVPRPGEVVSSGRSGPRSRRPSWSGRVIWGTGRVATARFGSNVVPMDFELTSSTVSEDIARRVRTLIHSGELGPGDRLPPERELSERMGVGRVSLREAIRLLQAGGYVEVRRGATGGTFVTELNRPYDDWVRQMRSRVDELGDILDLRIGLEARAAALAAGRRTEAHLAALATSIAQLADADSRTSFRAADAAFHSTLARAARNKRLETAIGQARGEMFVPVDRLVYTELVETSRAGHTAVYEAVRDRNAGLAASAMEAHLEQTRLELHEVVFGSGVRT</sequence>
<keyword evidence="3" id="KW-0804">Transcription</keyword>
<name>A0A419HYB1_9PSEU</name>
<dbReference type="InterPro" id="IPR011711">
    <property type="entry name" value="GntR_C"/>
</dbReference>
<dbReference type="InterPro" id="IPR008920">
    <property type="entry name" value="TF_FadR/GntR_C"/>
</dbReference>
<dbReference type="InterPro" id="IPR000524">
    <property type="entry name" value="Tscrpt_reg_HTH_GntR"/>
</dbReference>
<evidence type="ECO:0000313" key="6">
    <source>
        <dbReference type="EMBL" id="RJQ82126.1"/>
    </source>
</evidence>
<keyword evidence="2" id="KW-0238">DNA-binding</keyword>
<evidence type="ECO:0000313" key="7">
    <source>
        <dbReference type="Proteomes" id="UP000285112"/>
    </source>
</evidence>
<dbReference type="Gene3D" id="1.10.10.10">
    <property type="entry name" value="Winged helix-like DNA-binding domain superfamily/Winged helix DNA-binding domain"/>
    <property type="match status" value="1"/>
</dbReference>
<dbReference type="PROSITE" id="PS50949">
    <property type="entry name" value="HTH_GNTR"/>
    <property type="match status" value="1"/>
</dbReference>
<keyword evidence="1" id="KW-0805">Transcription regulation</keyword>
<dbReference type="PANTHER" id="PTHR43537:SF5">
    <property type="entry name" value="UXU OPERON TRANSCRIPTIONAL REGULATOR"/>
    <property type="match status" value="1"/>
</dbReference>
<gene>
    <name evidence="6" type="ORF">D5S19_22520</name>
</gene>
<feature type="compositionally biased region" description="Basic residues" evidence="4">
    <location>
        <begin position="1"/>
        <end position="19"/>
    </location>
</feature>
<dbReference type="GO" id="GO:0003677">
    <property type="term" value="F:DNA binding"/>
    <property type="evidence" value="ECO:0007669"/>
    <property type="project" value="UniProtKB-KW"/>
</dbReference>
<dbReference type="SUPFAM" id="SSF46785">
    <property type="entry name" value="Winged helix' DNA-binding domain"/>
    <property type="match status" value="1"/>
</dbReference>
<dbReference type="PRINTS" id="PR00035">
    <property type="entry name" value="HTHGNTR"/>
</dbReference>
<dbReference type="Pfam" id="PF00392">
    <property type="entry name" value="GntR"/>
    <property type="match status" value="1"/>
</dbReference>
<dbReference type="SUPFAM" id="SSF48008">
    <property type="entry name" value="GntR ligand-binding domain-like"/>
    <property type="match status" value="1"/>
</dbReference>
<dbReference type="PANTHER" id="PTHR43537">
    <property type="entry name" value="TRANSCRIPTIONAL REGULATOR, GNTR FAMILY"/>
    <property type="match status" value="1"/>
</dbReference>
<evidence type="ECO:0000259" key="5">
    <source>
        <dbReference type="PROSITE" id="PS50949"/>
    </source>
</evidence>
<dbReference type="InterPro" id="IPR036390">
    <property type="entry name" value="WH_DNA-bd_sf"/>
</dbReference>
<protein>
    <submittedName>
        <fullName evidence="6">FadR family transcriptional regulator</fullName>
    </submittedName>
</protein>
<feature type="region of interest" description="Disordered" evidence="4">
    <location>
        <begin position="1"/>
        <end position="66"/>
    </location>
</feature>
<feature type="domain" description="HTH gntR-type" evidence="5">
    <location>
        <begin position="96"/>
        <end position="166"/>
    </location>
</feature>
<proteinExistence type="predicted"/>
<dbReference type="SMART" id="SM00895">
    <property type="entry name" value="FCD"/>
    <property type="match status" value="1"/>
</dbReference>
<dbReference type="GO" id="GO:0003700">
    <property type="term" value="F:DNA-binding transcription factor activity"/>
    <property type="evidence" value="ECO:0007669"/>
    <property type="project" value="InterPro"/>
</dbReference>
<comment type="caution">
    <text evidence="6">The sequence shown here is derived from an EMBL/GenBank/DDBJ whole genome shotgun (WGS) entry which is preliminary data.</text>
</comment>
<evidence type="ECO:0000256" key="1">
    <source>
        <dbReference type="ARBA" id="ARBA00023015"/>
    </source>
</evidence>
<dbReference type="Pfam" id="PF07729">
    <property type="entry name" value="FCD"/>
    <property type="match status" value="1"/>
</dbReference>
<dbReference type="InterPro" id="IPR036388">
    <property type="entry name" value="WH-like_DNA-bd_sf"/>
</dbReference>
<dbReference type="SMART" id="SM00345">
    <property type="entry name" value="HTH_GNTR"/>
    <property type="match status" value="1"/>
</dbReference>
<dbReference type="AlphaFoldDB" id="A0A419HYB1"/>
<dbReference type="CDD" id="cd07377">
    <property type="entry name" value="WHTH_GntR"/>
    <property type="match status" value="1"/>
</dbReference>
<evidence type="ECO:0000256" key="2">
    <source>
        <dbReference type="ARBA" id="ARBA00023125"/>
    </source>
</evidence>
<feature type="compositionally biased region" description="Low complexity" evidence="4">
    <location>
        <begin position="48"/>
        <end position="66"/>
    </location>
</feature>